<evidence type="ECO:0000259" key="4">
    <source>
        <dbReference type="Pfam" id="PF00496"/>
    </source>
</evidence>
<dbReference type="AlphaFoldDB" id="A0A1I3ZPD9"/>
<evidence type="ECO:0000256" key="2">
    <source>
        <dbReference type="ARBA" id="ARBA00005695"/>
    </source>
</evidence>
<evidence type="ECO:0000313" key="6">
    <source>
        <dbReference type="Proteomes" id="UP000199473"/>
    </source>
</evidence>
<dbReference type="Gene3D" id="3.40.190.10">
    <property type="entry name" value="Periplasmic binding protein-like II"/>
    <property type="match status" value="1"/>
</dbReference>
<feature type="chain" id="PRO_5011647381" evidence="3">
    <location>
        <begin position="29"/>
        <end position="536"/>
    </location>
</feature>
<sequence>MTCFTPLRRIAAALLLPALIGLSAPAAAQGTLRVAMTLADIPLTDGAPDQGTEGVRFSGITIYDGLTNWDLTQAERPAELRSGLATEWAPRPDDPTRWIFKLRQGVRFHDGSVMNADAVIFSFERALNSNHPAYDVSARRQLQAFIPAVKAWAKIDDYTIEIETNGIDSQLPFQMTRLFVVSPTHWEAVGRDWNAYRRNPSGTGPWRMDALVPRQRMELVPNREYWDAARRPRLDRLILLPIPEVSARTAALLSNRVEWAESPSPDSVPRLRQAGFTISTNAIPHMWPYTVSVLPDSPFHDIRVRQAVNLAIDRDGLVQVLNGLAVPSIGNLTPDHPWFGTPSFRPRFDQAEARRLLAAAGYGPNRRLPLKFIISASGSGQMYPLLMNEYVQENLRQVGIDLELQVFEWEALRGRRRDGAQGASNRGVHALNNSWNSMDPYNGLLRFFGPNELPPNGTNWGNIRDEVLEGLAERVKGEFNPQRQAALLAQIHTRFVDQAYFIWVVHDVGPRALSRRVQGHVHAKSWYVDFSPLFLR</sequence>
<protein>
    <submittedName>
        <fullName evidence="5">ABC-type transport system, substrate-binding protein</fullName>
    </submittedName>
</protein>
<dbReference type="Pfam" id="PF00496">
    <property type="entry name" value="SBP_bac_5"/>
    <property type="match status" value="1"/>
</dbReference>
<dbReference type="Proteomes" id="UP000199473">
    <property type="component" value="Unassembled WGS sequence"/>
</dbReference>
<accession>A0A1I3ZPD9</accession>
<feature type="signal peptide" evidence="3">
    <location>
        <begin position="1"/>
        <end position="28"/>
    </location>
</feature>
<dbReference type="SUPFAM" id="SSF53850">
    <property type="entry name" value="Periplasmic binding protein-like II"/>
    <property type="match status" value="1"/>
</dbReference>
<dbReference type="GO" id="GO:1904680">
    <property type="term" value="F:peptide transmembrane transporter activity"/>
    <property type="evidence" value="ECO:0007669"/>
    <property type="project" value="TreeGrafter"/>
</dbReference>
<dbReference type="PANTHER" id="PTHR30290:SF83">
    <property type="entry name" value="ABC TRANSPORTER SUBSTRATE-BINDING PROTEIN"/>
    <property type="match status" value="1"/>
</dbReference>
<dbReference type="Gene3D" id="3.10.105.10">
    <property type="entry name" value="Dipeptide-binding Protein, Domain 3"/>
    <property type="match status" value="1"/>
</dbReference>
<name>A0A1I3ZPD9_9PROT</name>
<dbReference type="InterPro" id="IPR030678">
    <property type="entry name" value="Peptide/Ni-bd"/>
</dbReference>
<dbReference type="InterPro" id="IPR039424">
    <property type="entry name" value="SBP_5"/>
</dbReference>
<dbReference type="GO" id="GO:0030288">
    <property type="term" value="C:outer membrane-bounded periplasmic space"/>
    <property type="evidence" value="ECO:0007669"/>
    <property type="project" value="UniProtKB-ARBA"/>
</dbReference>
<keyword evidence="3" id="KW-0732">Signal</keyword>
<reference evidence="5 6" key="1">
    <citation type="submission" date="2016-10" db="EMBL/GenBank/DDBJ databases">
        <authorList>
            <person name="de Groot N.N."/>
        </authorList>
    </citation>
    <scope>NUCLEOTIDE SEQUENCE [LARGE SCALE GENOMIC DNA]</scope>
    <source>
        <strain evidence="5 6">DSM 19981</strain>
    </source>
</reference>
<evidence type="ECO:0000256" key="3">
    <source>
        <dbReference type="SAM" id="SignalP"/>
    </source>
</evidence>
<dbReference type="RefSeq" id="WP_092958879.1">
    <property type="nucleotide sequence ID" value="NZ_FOSQ01000002.1"/>
</dbReference>
<dbReference type="CDD" id="cd08495">
    <property type="entry name" value="PBP2_NikA_DppA_OppA_like_8"/>
    <property type="match status" value="1"/>
</dbReference>
<dbReference type="Gene3D" id="3.90.76.10">
    <property type="entry name" value="Dipeptide-binding Protein, Domain 1"/>
    <property type="match status" value="1"/>
</dbReference>
<feature type="domain" description="Solute-binding protein family 5" evidence="4">
    <location>
        <begin position="80"/>
        <end position="450"/>
    </location>
</feature>
<dbReference type="STRING" id="1123062.SAMN02745775_102638"/>
<gene>
    <name evidence="5" type="ORF">SAMN02745775_102638</name>
</gene>
<evidence type="ECO:0000256" key="1">
    <source>
        <dbReference type="ARBA" id="ARBA00004418"/>
    </source>
</evidence>
<dbReference type="OrthoDB" id="9773508at2"/>
<dbReference type="GO" id="GO:0043190">
    <property type="term" value="C:ATP-binding cassette (ABC) transporter complex"/>
    <property type="evidence" value="ECO:0007669"/>
    <property type="project" value="InterPro"/>
</dbReference>
<dbReference type="InterPro" id="IPR000914">
    <property type="entry name" value="SBP_5_dom"/>
</dbReference>
<keyword evidence="6" id="KW-1185">Reference proteome</keyword>
<dbReference type="EMBL" id="FOSQ01000002">
    <property type="protein sequence ID" value="SFK45962.1"/>
    <property type="molecule type" value="Genomic_DNA"/>
</dbReference>
<dbReference type="PANTHER" id="PTHR30290">
    <property type="entry name" value="PERIPLASMIC BINDING COMPONENT OF ABC TRANSPORTER"/>
    <property type="match status" value="1"/>
</dbReference>
<comment type="subcellular location">
    <subcellularLocation>
        <location evidence="1">Periplasm</location>
    </subcellularLocation>
</comment>
<dbReference type="PIRSF" id="PIRSF002741">
    <property type="entry name" value="MppA"/>
    <property type="match status" value="1"/>
</dbReference>
<evidence type="ECO:0000313" key="5">
    <source>
        <dbReference type="EMBL" id="SFK45962.1"/>
    </source>
</evidence>
<comment type="similarity">
    <text evidence="2">Belongs to the bacterial solute-binding protein 5 family.</text>
</comment>
<dbReference type="GO" id="GO:0015833">
    <property type="term" value="P:peptide transport"/>
    <property type="evidence" value="ECO:0007669"/>
    <property type="project" value="TreeGrafter"/>
</dbReference>
<organism evidence="5 6">
    <name type="scientific">Falsiroseomonas stagni DSM 19981</name>
    <dbReference type="NCBI Taxonomy" id="1123062"/>
    <lineage>
        <taxon>Bacteria</taxon>
        <taxon>Pseudomonadati</taxon>
        <taxon>Pseudomonadota</taxon>
        <taxon>Alphaproteobacteria</taxon>
        <taxon>Acetobacterales</taxon>
        <taxon>Roseomonadaceae</taxon>
        <taxon>Falsiroseomonas</taxon>
    </lineage>
</organism>
<proteinExistence type="inferred from homology"/>